<keyword evidence="4" id="KW-0804">Transcription</keyword>
<dbReference type="InterPro" id="IPR004827">
    <property type="entry name" value="bZIP"/>
</dbReference>
<evidence type="ECO:0000256" key="1">
    <source>
        <dbReference type="ARBA" id="ARBA00004123"/>
    </source>
</evidence>
<dbReference type="GO" id="GO:0003677">
    <property type="term" value="F:DNA binding"/>
    <property type="evidence" value="ECO:0007669"/>
    <property type="project" value="UniProtKB-KW"/>
</dbReference>
<evidence type="ECO:0000256" key="2">
    <source>
        <dbReference type="ARBA" id="ARBA00023015"/>
    </source>
</evidence>
<gene>
    <name evidence="9" type="ORF">AGERDE_LOCUS7860</name>
</gene>
<dbReference type="EMBL" id="CAJVPL010001526">
    <property type="protein sequence ID" value="CAG8575555.1"/>
    <property type="molecule type" value="Genomic_DNA"/>
</dbReference>
<evidence type="ECO:0000313" key="9">
    <source>
        <dbReference type="EMBL" id="CAG8575555.1"/>
    </source>
</evidence>
<evidence type="ECO:0000256" key="6">
    <source>
        <dbReference type="SAM" id="Coils"/>
    </source>
</evidence>
<dbReference type="OrthoDB" id="295274at2759"/>
<dbReference type="SUPFAM" id="SSF57959">
    <property type="entry name" value="Leucine zipper domain"/>
    <property type="match status" value="1"/>
</dbReference>
<dbReference type="GO" id="GO:0003700">
    <property type="term" value="F:DNA-binding transcription factor activity"/>
    <property type="evidence" value="ECO:0007669"/>
    <property type="project" value="InterPro"/>
</dbReference>
<evidence type="ECO:0000313" key="10">
    <source>
        <dbReference type="Proteomes" id="UP000789831"/>
    </source>
</evidence>
<dbReference type="Gene3D" id="1.20.5.170">
    <property type="match status" value="1"/>
</dbReference>
<dbReference type="CDD" id="cd14687">
    <property type="entry name" value="bZIP_ATF2"/>
    <property type="match status" value="1"/>
</dbReference>
<dbReference type="InterPro" id="IPR051027">
    <property type="entry name" value="bZIP_transcription_factors"/>
</dbReference>
<organism evidence="9 10">
    <name type="scientific">Ambispora gerdemannii</name>
    <dbReference type="NCBI Taxonomy" id="144530"/>
    <lineage>
        <taxon>Eukaryota</taxon>
        <taxon>Fungi</taxon>
        <taxon>Fungi incertae sedis</taxon>
        <taxon>Mucoromycota</taxon>
        <taxon>Glomeromycotina</taxon>
        <taxon>Glomeromycetes</taxon>
        <taxon>Archaeosporales</taxon>
        <taxon>Ambisporaceae</taxon>
        <taxon>Ambispora</taxon>
    </lineage>
</organism>
<keyword evidence="10" id="KW-1185">Reference proteome</keyword>
<dbReference type="PANTHER" id="PTHR19304">
    <property type="entry name" value="CYCLIC-AMP RESPONSE ELEMENT BINDING PROTEIN"/>
    <property type="match status" value="1"/>
</dbReference>
<feature type="region of interest" description="Disordered" evidence="7">
    <location>
        <begin position="48"/>
        <end position="124"/>
    </location>
</feature>
<feature type="region of interest" description="Disordered" evidence="7">
    <location>
        <begin position="1"/>
        <end position="24"/>
    </location>
</feature>
<proteinExistence type="predicted"/>
<reference evidence="9" key="1">
    <citation type="submission" date="2021-06" db="EMBL/GenBank/DDBJ databases">
        <authorList>
            <person name="Kallberg Y."/>
            <person name="Tangrot J."/>
            <person name="Rosling A."/>
        </authorList>
    </citation>
    <scope>NUCLEOTIDE SEQUENCE</scope>
    <source>
        <strain evidence="9">MT106</strain>
    </source>
</reference>
<keyword evidence="3" id="KW-0238">DNA-binding</keyword>
<feature type="compositionally biased region" description="Basic and acidic residues" evidence="7">
    <location>
        <begin position="114"/>
        <end position="124"/>
    </location>
</feature>
<protein>
    <submittedName>
        <fullName evidence="9">13355_t:CDS:1</fullName>
    </submittedName>
</protein>
<keyword evidence="6" id="KW-0175">Coiled coil</keyword>
<dbReference type="SMART" id="SM00338">
    <property type="entry name" value="BRLZ"/>
    <property type="match status" value="1"/>
</dbReference>
<evidence type="ECO:0000256" key="4">
    <source>
        <dbReference type="ARBA" id="ARBA00023163"/>
    </source>
</evidence>
<dbReference type="InterPro" id="IPR046347">
    <property type="entry name" value="bZIP_sf"/>
</dbReference>
<evidence type="ECO:0000259" key="8">
    <source>
        <dbReference type="PROSITE" id="PS50217"/>
    </source>
</evidence>
<dbReference type="Pfam" id="PF00170">
    <property type="entry name" value="bZIP_1"/>
    <property type="match status" value="1"/>
</dbReference>
<feature type="compositionally biased region" description="Low complexity" evidence="7">
    <location>
        <begin position="72"/>
        <end position="84"/>
    </location>
</feature>
<name>A0A9N9BSB7_9GLOM</name>
<comment type="caution">
    <text evidence="9">The sequence shown here is derived from an EMBL/GenBank/DDBJ whole genome shotgun (WGS) entry which is preliminary data.</text>
</comment>
<sequence>GSVAPSGLINIPNGSSNPTSTTNSLVPNQLVTQAQAVIVNNSNVNNRATSSAASSDDGFEDDSFDGIDPQMNINISTSSSSNRKSGVRNGRRKTEDNLTDQQPPSKRANTQQQKPKEEMSMEEKRRNFLERNRQAALKCRQRKKQWLANLQAKVEYLTQDNENLQNQATQLREEILNLKTLLLAHKDCPITNQANGVMGIDTMQSVAGIASSISGMNPGGVGMGVGMVSNGGNMPGNVSGQLQMTHVQVPQHMSQNQMNGQQNSLRY</sequence>
<dbReference type="FunFam" id="1.20.5.170:FF:000053">
    <property type="entry name" value="BZIP transcription factor AtfA"/>
    <property type="match status" value="1"/>
</dbReference>
<dbReference type="PROSITE" id="PS50217">
    <property type="entry name" value="BZIP"/>
    <property type="match status" value="1"/>
</dbReference>
<evidence type="ECO:0000256" key="5">
    <source>
        <dbReference type="ARBA" id="ARBA00023242"/>
    </source>
</evidence>
<keyword evidence="5" id="KW-0539">Nucleus</keyword>
<dbReference type="Proteomes" id="UP000789831">
    <property type="component" value="Unassembled WGS sequence"/>
</dbReference>
<dbReference type="AlphaFoldDB" id="A0A9N9BSB7"/>
<feature type="coiled-coil region" evidence="6">
    <location>
        <begin position="147"/>
        <end position="181"/>
    </location>
</feature>
<feature type="domain" description="BZIP" evidence="8">
    <location>
        <begin position="122"/>
        <end position="185"/>
    </location>
</feature>
<accession>A0A9N9BSB7</accession>
<feature type="compositionally biased region" description="Polar residues" evidence="7">
    <location>
        <begin position="99"/>
        <end position="113"/>
    </location>
</feature>
<dbReference type="GO" id="GO:0005634">
    <property type="term" value="C:nucleus"/>
    <property type="evidence" value="ECO:0007669"/>
    <property type="project" value="UniProtKB-SubCell"/>
</dbReference>
<feature type="compositionally biased region" description="Low complexity" evidence="7">
    <location>
        <begin position="9"/>
        <end position="24"/>
    </location>
</feature>
<evidence type="ECO:0000256" key="7">
    <source>
        <dbReference type="SAM" id="MobiDB-lite"/>
    </source>
</evidence>
<keyword evidence="2" id="KW-0805">Transcription regulation</keyword>
<evidence type="ECO:0000256" key="3">
    <source>
        <dbReference type="ARBA" id="ARBA00023125"/>
    </source>
</evidence>
<comment type="subcellular location">
    <subcellularLocation>
        <location evidence="1">Nucleus</location>
    </subcellularLocation>
</comment>
<feature type="non-terminal residue" evidence="9">
    <location>
        <position position="267"/>
    </location>
</feature>